<proteinExistence type="predicted"/>
<dbReference type="GO" id="GO:0006427">
    <property type="term" value="P:histidyl-tRNA aminoacylation"/>
    <property type="evidence" value="ECO:0007669"/>
    <property type="project" value="TreeGrafter"/>
</dbReference>
<reference evidence="2" key="1">
    <citation type="submission" date="2018-05" db="EMBL/GenBank/DDBJ databases">
        <authorList>
            <person name="Lanie J.A."/>
            <person name="Ng W.-L."/>
            <person name="Kazmierczak K.M."/>
            <person name="Andrzejewski T.M."/>
            <person name="Davidsen T.M."/>
            <person name="Wayne K.J."/>
            <person name="Tettelin H."/>
            <person name="Glass J.I."/>
            <person name="Rusch D."/>
            <person name="Podicherti R."/>
            <person name="Tsui H.-C.T."/>
            <person name="Winkler M.E."/>
        </authorList>
    </citation>
    <scope>NUCLEOTIDE SEQUENCE</scope>
</reference>
<dbReference type="PANTHER" id="PTHR43707:SF1">
    <property type="entry name" value="HISTIDINE--TRNA LIGASE, MITOCHONDRIAL-RELATED"/>
    <property type="match status" value="1"/>
</dbReference>
<feature type="non-terminal residue" evidence="2">
    <location>
        <position position="79"/>
    </location>
</feature>
<accession>A0A382XRC7</accession>
<dbReference type="GO" id="GO:0004821">
    <property type="term" value="F:histidine-tRNA ligase activity"/>
    <property type="evidence" value="ECO:0007669"/>
    <property type="project" value="TreeGrafter"/>
</dbReference>
<dbReference type="Pfam" id="PF13393">
    <property type="entry name" value="tRNA-synt_His"/>
    <property type="match status" value="1"/>
</dbReference>
<dbReference type="Gene3D" id="3.30.930.10">
    <property type="entry name" value="Bira Bifunctional Protein, Domain 2"/>
    <property type="match status" value="1"/>
</dbReference>
<evidence type="ECO:0000259" key="1">
    <source>
        <dbReference type="Pfam" id="PF13393"/>
    </source>
</evidence>
<dbReference type="GO" id="GO:0005737">
    <property type="term" value="C:cytoplasm"/>
    <property type="evidence" value="ECO:0007669"/>
    <property type="project" value="InterPro"/>
</dbReference>
<dbReference type="EMBL" id="UINC01169866">
    <property type="protein sequence ID" value="SVD73616.1"/>
    <property type="molecule type" value="Genomic_DNA"/>
</dbReference>
<dbReference type="InterPro" id="IPR045864">
    <property type="entry name" value="aa-tRNA-synth_II/BPL/LPL"/>
</dbReference>
<protein>
    <recommendedName>
        <fullName evidence="1">Class II Histidinyl-tRNA synthetase (HisRS)-like catalytic core domain-containing protein</fullName>
    </recommendedName>
</protein>
<organism evidence="2">
    <name type="scientific">marine metagenome</name>
    <dbReference type="NCBI Taxonomy" id="408172"/>
    <lineage>
        <taxon>unclassified sequences</taxon>
        <taxon>metagenomes</taxon>
        <taxon>ecological metagenomes</taxon>
    </lineage>
</organism>
<dbReference type="SUPFAM" id="SSF55681">
    <property type="entry name" value="Class II aaRS and biotin synthetases"/>
    <property type="match status" value="1"/>
</dbReference>
<feature type="domain" description="Class II Histidinyl-tRNA synthetase (HisRS)-like catalytic core" evidence="1">
    <location>
        <begin position="8"/>
        <end position="79"/>
    </location>
</feature>
<gene>
    <name evidence="2" type="ORF">METZ01_LOCUS426470</name>
</gene>
<dbReference type="AlphaFoldDB" id="A0A382XRC7"/>
<dbReference type="PANTHER" id="PTHR43707">
    <property type="entry name" value="HISTIDYL-TRNA SYNTHETASE"/>
    <property type="match status" value="1"/>
</dbReference>
<dbReference type="InterPro" id="IPR004516">
    <property type="entry name" value="HisRS/HisZ"/>
</dbReference>
<evidence type="ECO:0000313" key="2">
    <source>
        <dbReference type="EMBL" id="SVD73616.1"/>
    </source>
</evidence>
<sequence length="79" mass="9048">MNFQAPRGTVDILPEDQPYWRLVESKVRQVASSFGYSQIDTPLFEDTRLFTRGVGESTDIVEKETYTFLDRGGDSLTLR</sequence>
<dbReference type="InterPro" id="IPR041715">
    <property type="entry name" value="HisRS-like_core"/>
</dbReference>
<name>A0A382XRC7_9ZZZZ</name>